<dbReference type="Pfam" id="PF20032">
    <property type="entry name" value="ADYC"/>
    <property type="match status" value="1"/>
</dbReference>
<evidence type="ECO:0000313" key="3">
    <source>
        <dbReference type="Proteomes" id="UP000199400"/>
    </source>
</evidence>
<dbReference type="AlphaFoldDB" id="A0A1I2GN37"/>
<keyword evidence="3" id="KW-1185">Reference proteome</keyword>
<feature type="domain" description="ADYC" evidence="1">
    <location>
        <begin position="107"/>
        <end position="293"/>
    </location>
</feature>
<dbReference type="EMBL" id="FOMX01000034">
    <property type="protein sequence ID" value="SFF18995.1"/>
    <property type="molecule type" value="Genomic_DNA"/>
</dbReference>
<dbReference type="OrthoDB" id="5507689at2"/>
<gene>
    <name evidence="2" type="ORF">SAMN02745121_07405</name>
</gene>
<reference evidence="3" key="1">
    <citation type="submission" date="2016-10" db="EMBL/GenBank/DDBJ databases">
        <authorList>
            <person name="Varghese N."/>
            <person name="Submissions S."/>
        </authorList>
    </citation>
    <scope>NUCLEOTIDE SEQUENCE [LARGE SCALE GENOMIC DNA]</scope>
    <source>
        <strain evidence="3">ATCC 25963</strain>
    </source>
</reference>
<organism evidence="2 3">
    <name type="scientific">Nannocystis exedens</name>
    <dbReference type="NCBI Taxonomy" id="54"/>
    <lineage>
        <taxon>Bacteria</taxon>
        <taxon>Pseudomonadati</taxon>
        <taxon>Myxococcota</taxon>
        <taxon>Polyangia</taxon>
        <taxon>Nannocystales</taxon>
        <taxon>Nannocystaceae</taxon>
        <taxon>Nannocystis</taxon>
    </lineage>
</organism>
<dbReference type="PROSITE" id="PS51257">
    <property type="entry name" value="PROKAR_LIPOPROTEIN"/>
    <property type="match status" value="1"/>
</dbReference>
<protein>
    <recommendedName>
        <fullName evidence="1">ADYC domain-containing protein</fullName>
    </recommendedName>
</protein>
<dbReference type="Proteomes" id="UP000199400">
    <property type="component" value="Unassembled WGS sequence"/>
</dbReference>
<accession>A0A1I2GN37</accession>
<name>A0A1I2GN37_9BACT</name>
<evidence type="ECO:0000313" key="2">
    <source>
        <dbReference type="EMBL" id="SFF18995.1"/>
    </source>
</evidence>
<dbReference type="InterPro" id="IPR045426">
    <property type="entry name" value="ADYC"/>
</dbReference>
<evidence type="ECO:0000259" key="1">
    <source>
        <dbReference type="Pfam" id="PF20032"/>
    </source>
</evidence>
<dbReference type="RefSeq" id="WP_096327013.1">
    <property type="nucleotide sequence ID" value="NZ_FOMX01000034.1"/>
</dbReference>
<sequence length="322" mass="33580">MYKRTYHCVIAAALAFAAACDQGEPADAADDEVALRPYACPTWKCGFNSAEVNGRSIRELNLDGAANGDGVRIVGFLAPAGLLGNYRLEVEHDALVARNPSGQTLRGAQLIGATILVQGPGLLSLPVPITVLGYQEIDSWAEGAPKVPTYALLYPDLAALLGLRNVCSGNLLDTLASAATVIGGETYDLDDKTVNPGRSRWLTIACAGSAAAKMRLLGYGPQSSATTPAQRQATLKMVTADYCGGGESYTQNGTEVHWANAEGTVAPETFAELGELEAVWTEDGALCLGSPRIAGTLVDCGLPSCAGLSLDEGEWVTYAAEP</sequence>
<proteinExistence type="predicted"/>